<sequence length="120" mass="11808">MTMPPSDPPPKPPVSRADLIGSVTALVLTVVGAATAALLGLMMVAFTDNCPPATCDIDAGVTAITAGFGVAAALGLIGMALTIVRLVRRRPAWPFAVATFALTAAACAAGIGGYLTAVGG</sequence>
<feature type="transmembrane region" description="Helical" evidence="1">
    <location>
        <begin position="95"/>
        <end position="117"/>
    </location>
</feature>
<reference evidence="2 3" key="1">
    <citation type="submission" date="2023-08" db="EMBL/GenBank/DDBJ databases">
        <authorList>
            <person name="Folkvardsen B D."/>
            <person name="Norman A."/>
        </authorList>
    </citation>
    <scope>NUCLEOTIDE SEQUENCE [LARGE SCALE GENOMIC DNA]</scope>
    <source>
        <strain evidence="2 3">Mu0083</strain>
    </source>
</reference>
<dbReference type="EMBL" id="OY726394">
    <property type="protein sequence ID" value="CAJ1502691.1"/>
    <property type="molecule type" value="Genomic_DNA"/>
</dbReference>
<evidence type="ECO:0000256" key="1">
    <source>
        <dbReference type="SAM" id="Phobius"/>
    </source>
</evidence>
<name>A0ABN9NDG1_9MYCO</name>
<feature type="transmembrane region" description="Helical" evidence="1">
    <location>
        <begin position="59"/>
        <end position="83"/>
    </location>
</feature>
<keyword evidence="3" id="KW-1185">Reference proteome</keyword>
<dbReference type="RefSeq" id="WP_308473720.1">
    <property type="nucleotide sequence ID" value="NZ_OY726394.1"/>
</dbReference>
<gene>
    <name evidence="2" type="ORF">MU0083_002996</name>
</gene>
<evidence type="ECO:0000313" key="3">
    <source>
        <dbReference type="Proteomes" id="UP001190336"/>
    </source>
</evidence>
<protein>
    <submittedName>
        <fullName evidence="2">Uncharacterized protein</fullName>
    </submittedName>
</protein>
<dbReference type="Proteomes" id="UP001190336">
    <property type="component" value="Chromosome"/>
</dbReference>
<feature type="transmembrane region" description="Helical" evidence="1">
    <location>
        <begin position="20"/>
        <end position="47"/>
    </location>
</feature>
<evidence type="ECO:0000313" key="2">
    <source>
        <dbReference type="EMBL" id="CAJ1502691.1"/>
    </source>
</evidence>
<keyword evidence="1" id="KW-1133">Transmembrane helix</keyword>
<accession>A0ABN9NDG1</accession>
<keyword evidence="1" id="KW-0472">Membrane</keyword>
<organism evidence="2 3">
    <name type="scientific">[Mycobacterium] kokjensenii</name>
    <dbReference type="NCBI Taxonomy" id="3064287"/>
    <lineage>
        <taxon>Bacteria</taxon>
        <taxon>Bacillati</taxon>
        <taxon>Actinomycetota</taxon>
        <taxon>Actinomycetes</taxon>
        <taxon>Mycobacteriales</taxon>
        <taxon>Mycobacteriaceae</taxon>
        <taxon>Mycolicibacter</taxon>
    </lineage>
</organism>
<proteinExistence type="predicted"/>
<keyword evidence="1" id="KW-0812">Transmembrane</keyword>